<keyword evidence="2" id="KW-1185">Reference proteome</keyword>
<dbReference type="AlphaFoldDB" id="A0A3M6UQF2"/>
<evidence type="ECO:0000313" key="2">
    <source>
        <dbReference type="Proteomes" id="UP000275408"/>
    </source>
</evidence>
<name>A0A3M6UQF2_POCDA</name>
<accession>A0A3M6UQF2</accession>
<gene>
    <name evidence="1" type="ORF">pdam_00015622</name>
</gene>
<proteinExistence type="predicted"/>
<dbReference type="EMBL" id="RCHS01000981">
    <property type="protein sequence ID" value="RMX55943.1"/>
    <property type="molecule type" value="Genomic_DNA"/>
</dbReference>
<organism evidence="1 2">
    <name type="scientific">Pocillopora damicornis</name>
    <name type="common">Cauliflower coral</name>
    <name type="synonym">Millepora damicornis</name>
    <dbReference type="NCBI Taxonomy" id="46731"/>
    <lineage>
        <taxon>Eukaryota</taxon>
        <taxon>Metazoa</taxon>
        <taxon>Cnidaria</taxon>
        <taxon>Anthozoa</taxon>
        <taxon>Hexacorallia</taxon>
        <taxon>Scleractinia</taxon>
        <taxon>Astrocoeniina</taxon>
        <taxon>Pocilloporidae</taxon>
        <taxon>Pocillopora</taxon>
    </lineage>
</organism>
<protein>
    <submittedName>
        <fullName evidence="1">Uncharacterized protein</fullName>
    </submittedName>
</protein>
<dbReference type="Proteomes" id="UP000275408">
    <property type="component" value="Unassembled WGS sequence"/>
</dbReference>
<reference evidence="1 2" key="1">
    <citation type="journal article" date="2018" name="Sci. Rep.">
        <title>Comparative analysis of the Pocillopora damicornis genome highlights role of immune system in coral evolution.</title>
        <authorList>
            <person name="Cunning R."/>
            <person name="Bay R.A."/>
            <person name="Gillette P."/>
            <person name="Baker A.C."/>
            <person name="Traylor-Knowles N."/>
        </authorList>
    </citation>
    <scope>NUCLEOTIDE SEQUENCE [LARGE SCALE GENOMIC DNA]</scope>
    <source>
        <strain evidence="1">RSMAS</strain>
        <tissue evidence="1">Whole animal</tissue>
    </source>
</reference>
<sequence>MSDNDVYLPFEGEPRTSNEDFDEDGFSPAVFRSRLEQKIPATEYLVCCRCVLFSLANSMLKMGSCVRFCWHNILFHPTDVRRRFASVSAPGFRCCSEIPLVNQKVTFDQIISCITRHDNFSLRSHRAVSLQGYLRDRRAGQTERKARQGEFMERNMDLRKPRLGEYRAPLSLCLRQYPPEVSHCSRNRISVRKGLEPHCK</sequence>
<evidence type="ECO:0000313" key="1">
    <source>
        <dbReference type="EMBL" id="RMX55943.1"/>
    </source>
</evidence>
<comment type="caution">
    <text evidence="1">The sequence shown here is derived from an EMBL/GenBank/DDBJ whole genome shotgun (WGS) entry which is preliminary data.</text>
</comment>